<feature type="compositionally biased region" description="Low complexity" evidence="1">
    <location>
        <begin position="215"/>
        <end position="231"/>
    </location>
</feature>
<feature type="region of interest" description="Disordered" evidence="1">
    <location>
        <begin position="160"/>
        <end position="238"/>
    </location>
</feature>
<dbReference type="AlphaFoldDB" id="A0A9P0AMB0"/>
<feature type="region of interest" description="Disordered" evidence="1">
    <location>
        <begin position="120"/>
        <end position="146"/>
    </location>
</feature>
<accession>A0A9P0AMB0</accession>
<feature type="compositionally biased region" description="Polar residues" evidence="1">
    <location>
        <begin position="120"/>
        <end position="142"/>
    </location>
</feature>
<evidence type="ECO:0000313" key="3">
    <source>
        <dbReference type="Proteomes" id="UP001152759"/>
    </source>
</evidence>
<evidence type="ECO:0000256" key="1">
    <source>
        <dbReference type="SAM" id="MobiDB-lite"/>
    </source>
</evidence>
<proteinExistence type="predicted"/>
<organism evidence="2 3">
    <name type="scientific">Bemisia tabaci</name>
    <name type="common">Sweetpotato whitefly</name>
    <name type="synonym">Aleurodes tabaci</name>
    <dbReference type="NCBI Taxonomy" id="7038"/>
    <lineage>
        <taxon>Eukaryota</taxon>
        <taxon>Metazoa</taxon>
        <taxon>Ecdysozoa</taxon>
        <taxon>Arthropoda</taxon>
        <taxon>Hexapoda</taxon>
        <taxon>Insecta</taxon>
        <taxon>Pterygota</taxon>
        <taxon>Neoptera</taxon>
        <taxon>Paraneoptera</taxon>
        <taxon>Hemiptera</taxon>
        <taxon>Sternorrhyncha</taxon>
        <taxon>Aleyrodoidea</taxon>
        <taxon>Aleyrodidae</taxon>
        <taxon>Aleyrodinae</taxon>
        <taxon>Bemisia</taxon>
    </lineage>
</organism>
<feature type="compositionally biased region" description="Polar residues" evidence="1">
    <location>
        <begin position="180"/>
        <end position="214"/>
    </location>
</feature>
<sequence length="649" mass="72786">MGEGGMGEFASAQNTLPIRQAHLGKRSKMLAPRQFTISSSEKVKCARRGSSNGSFSTGFCKSQPTVNIDELDDNLAKILRPNVELTSQKEYSEVKENGNSSADVTLFNHPTANSQVSTLDLKAPNSSSSTPHLTQCTPSKTNVPHLVDDTRLDASIANQSSEIPKEPATPITNGPPPNPVATSTPIVNNASPTDDSTNTLRSDSILNNSNSEVHPSSNPTNPTPETSTFTEQPKISDPRLVIYGNHQSKLTGLWIEEQLKGSRDGRFILSKFKNDNCLDREARKSLVDIVISDELEEDPSKSISTERFMDLSAAICQCFPTERETTFYIPFKKDSKGNKIAARGMLFDKYNYMKKKFKKSGLIIGRKRVRVDSEEEVDDGPESPEVLIAIEYLKNNAEPHDEIVKCVVTSNKARLREFRRNNQTADEYITTYAAFAKTTGFIYFDVDFELLYPNKGSILFLKWKRIKFSIIEYAEAKAKRDVDFSKILNSLDIDLTVTDEKSLEITALFLLPLLLPSVALKKGLKPTLVENKNRFLLYAKSAEEAKIKIKLRDDLLRRKELPAQPSAVIIGSIPDCEYNIFFKDITYRCSSALKLIDVCFKIFTILDTGYPVDCALPWLFLRKFIWELESDCDTRYRCIGTLAGDLHLY</sequence>
<gene>
    <name evidence="2" type="ORF">BEMITA_LOCUS12890</name>
</gene>
<keyword evidence="3" id="KW-1185">Reference proteome</keyword>
<dbReference type="EMBL" id="OU963869">
    <property type="protein sequence ID" value="CAH0394613.1"/>
    <property type="molecule type" value="Genomic_DNA"/>
</dbReference>
<name>A0A9P0AMB0_BEMTA</name>
<reference evidence="2" key="1">
    <citation type="submission" date="2021-12" db="EMBL/GenBank/DDBJ databases">
        <authorList>
            <person name="King R."/>
        </authorList>
    </citation>
    <scope>NUCLEOTIDE SEQUENCE</scope>
</reference>
<evidence type="ECO:0000313" key="2">
    <source>
        <dbReference type="EMBL" id="CAH0394613.1"/>
    </source>
</evidence>
<dbReference type="Proteomes" id="UP001152759">
    <property type="component" value="Chromosome 8"/>
</dbReference>
<protein>
    <submittedName>
        <fullName evidence="2">Uncharacterized protein</fullName>
    </submittedName>
</protein>